<dbReference type="Gene3D" id="3.40.50.10140">
    <property type="entry name" value="Toll/interleukin-1 receptor homology (TIR) domain"/>
    <property type="match status" value="1"/>
</dbReference>
<dbReference type="SUPFAM" id="SSF52200">
    <property type="entry name" value="Toll/Interleukin receptor TIR domain"/>
    <property type="match status" value="1"/>
</dbReference>
<feature type="domain" description="TIR" evidence="3">
    <location>
        <begin position="96"/>
        <end position="244"/>
    </location>
</feature>
<evidence type="ECO:0000259" key="3">
    <source>
        <dbReference type="PROSITE" id="PS50104"/>
    </source>
</evidence>
<evidence type="ECO:0000313" key="4">
    <source>
        <dbReference type="EMBL" id="KAF3449354.1"/>
    </source>
</evidence>
<dbReference type="Proteomes" id="UP000796880">
    <property type="component" value="Unassembled WGS sequence"/>
</dbReference>
<feature type="compositionally biased region" description="Pro residues" evidence="2">
    <location>
        <begin position="75"/>
        <end position="93"/>
    </location>
</feature>
<dbReference type="FunFam" id="3.40.50.10140:FF:000007">
    <property type="entry name" value="Disease resistance protein (TIR-NBS-LRR class)"/>
    <property type="match status" value="1"/>
</dbReference>
<evidence type="ECO:0000313" key="5">
    <source>
        <dbReference type="Proteomes" id="UP000796880"/>
    </source>
</evidence>
<dbReference type="InterPro" id="IPR000157">
    <property type="entry name" value="TIR_dom"/>
</dbReference>
<proteinExistence type="predicted"/>
<dbReference type="PANTHER" id="PTHR32009">
    <property type="entry name" value="TMV RESISTANCE PROTEIN N-LIKE"/>
    <property type="match status" value="1"/>
</dbReference>
<feature type="region of interest" description="Disordered" evidence="2">
    <location>
        <begin position="73"/>
        <end position="94"/>
    </location>
</feature>
<sequence>MAVVSSSLSLTVVRHGSRIADRKHSFVAWFRLLLLFLREALASIELVLVNMGSPFSSSSSSSSFSSAVRASSSSPPLPPSSSSPPPPSSSSPPPREKYDVFISFRGENTREGFTSFLYEELRHNQIQAYMDDHEFETGDEISPTLMNAIESSKISVVIFSEDYASSTWCLKELVKILECKKSNRQIVLPVFYKIDAFNVRQQTESYAIAFAKHEKHFNHKTVNQWREALVDATHLNGLDSRHFR</sequence>
<dbReference type="SMART" id="SM00255">
    <property type="entry name" value="TIR"/>
    <property type="match status" value="1"/>
</dbReference>
<dbReference type="AlphaFoldDB" id="A0A8K0HCG2"/>
<comment type="caution">
    <text evidence="4">The sequence shown here is derived from an EMBL/GenBank/DDBJ whole genome shotgun (WGS) entry which is preliminary data.</text>
</comment>
<accession>A0A8K0HCG2</accession>
<keyword evidence="5" id="KW-1185">Reference proteome</keyword>
<dbReference type="GO" id="GO:0007165">
    <property type="term" value="P:signal transduction"/>
    <property type="evidence" value="ECO:0007669"/>
    <property type="project" value="InterPro"/>
</dbReference>
<dbReference type="PANTHER" id="PTHR32009:SF155">
    <property type="entry name" value="DISEASE RESISTANCE PROTEIN (TIR-NBS-LRR CLASS)"/>
    <property type="match status" value="1"/>
</dbReference>
<evidence type="ECO:0000256" key="1">
    <source>
        <dbReference type="ARBA" id="ARBA00023027"/>
    </source>
</evidence>
<reference evidence="4" key="1">
    <citation type="submission" date="2020-03" db="EMBL/GenBank/DDBJ databases">
        <title>A high-quality chromosome-level genome assembly of a woody plant with both climbing and erect habits, Rhamnella rubrinervis.</title>
        <authorList>
            <person name="Lu Z."/>
            <person name="Yang Y."/>
            <person name="Zhu X."/>
            <person name="Sun Y."/>
        </authorList>
    </citation>
    <scope>NUCLEOTIDE SEQUENCE</scope>
    <source>
        <strain evidence="4">BYM</strain>
        <tissue evidence="4">Leaf</tissue>
    </source>
</reference>
<keyword evidence="1" id="KW-0520">NAD</keyword>
<dbReference type="InterPro" id="IPR035897">
    <property type="entry name" value="Toll_tir_struct_dom_sf"/>
</dbReference>
<dbReference type="OrthoDB" id="1905256at2759"/>
<organism evidence="4 5">
    <name type="scientific">Rhamnella rubrinervis</name>
    <dbReference type="NCBI Taxonomy" id="2594499"/>
    <lineage>
        <taxon>Eukaryota</taxon>
        <taxon>Viridiplantae</taxon>
        <taxon>Streptophyta</taxon>
        <taxon>Embryophyta</taxon>
        <taxon>Tracheophyta</taxon>
        <taxon>Spermatophyta</taxon>
        <taxon>Magnoliopsida</taxon>
        <taxon>eudicotyledons</taxon>
        <taxon>Gunneridae</taxon>
        <taxon>Pentapetalae</taxon>
        <taxon>rosids</taxon>
        <taxon>fabids</taxon>
        <taxon>Rosales</taxon>
        <taxon>Rhamnaceae</taxon>
        <taxon>rhamnoid group</taxon>
        <taxon>Rhamneae</taxon>
        <taxon>Rhamnella</taxon>
    </lineage>
</organism>
<gene>
    <name evidence="4" type="ORF">FNV43_RR10082</name>
</gene>
<dbReference type="Pfam" id="PF01582">
    <property type="entry name" value="TIR"/>
    <property type="match status" value="1"/>
</dbReference>
<evidence type="ECO:0000256" key="2">
    <source>
        <dbReference type="SAM" id="MobiDB-lite"/>
    </source>
</evidence>
<dbReference type="EMBL" id="VOIH02000004">
    <property type="protein sequence ID" value="KAF3449354.1"/>
    <property type="molecule type" value="Genomic_DNA"/>
</dbReference>
<protein>
    <recommendedName>
        <fullName evidence="3">TIR domain-containing protein</fullName>
    </recommendedName>
</protein>
<dbReference type="PROSITE" id="PS50104">
    <property type="entry name" value="TIR"/>
    <property type="match status" value="1"/>
</dbReference>
<name>A0A8K0HCG2_9ROSA</name>